<feature type="region of interest" description="Disordered" evidence="4">
    <location>
        <begin position="258"/>
        <end position="292"/>
    </location>
</feature>
<feature type="region of interest" description="Disordered" evidence="4">
    <location>
        <begin position="316"/>
        <end position="346"/>
    </location>
</feature>
<dbReference type="EMBL" id="JACHNC010000001">
    <property type="protein sequence ID" value="MBB4753218.1"/>
    <property type="molecule type" value="Genomic_DNA"/>
</dbReference>
<protein>
    <recommendedName>
        <fullName evidence="5">Peptidase C14 caspase domain-containing protein</fullName>
    </recommendedName>
</protein>
<organism evidence="7 8">
    <name type="scientific">Actinoplanes lobatus</name>
    <dbReference type="NCBI Taxonomy" id="113568"/>
    <lineage>
        <taxon>Bacteria</taxon>
        <taxon>Bacillati</taxon>
        <taxon>Actinomycetota</taxon>
        <taxon>Actinomycetes</taxon>
        <taxon>Micromonosporales</taxon>
        <taxon>Micromonosporaceae</taxon>
        <taxon>Actinoplanes</taxon>
    </lineage>
</organism>
<dbReference type="Proteomes" id="UP000590511">
    <property type="component" value="Unassembled WGS sequence"/>
</dbReference>
<evidence type="ECO:0000313" key="8">
    <source>
        <dbReference type="Proteomes" id="UP000590511"/>
    </source>
</evidence>
<reference evidence="7 8" key="1">
    <citation type="submission" date="2020-08" db="EMBL/GenBank/DDBJ databases">
        <title>Sequencing the genomes of 1000 actinobacteria strains.</title>
        <authorList>
            <person name="Klenk H.-P."/>
        </authorList>
    </citation>
    <scope>NUCLEOTIDE SEQUENCE [LARGE SCALE GENOMIC DNA]</scope>
    <source>
        <strain evidence="7 8">DSM 43150</strain>
    </source>
</reference>
<evidence type="ECO:0000256" key="1">
    <source>
        <dbReference type="ARBA" id="ARBA00022574"/>
    </source>
</evidence>
<dbReference type="InterPro" id="IPR029030">
    <property type="entry name" value="Caspase-like_dom_sf"/>
</dbReference>
<dbReference type="Gene3D" id="3.40.50.1460">
    <property type="match status" value="1"/>
</dbReference>
<feature type="repeat" description="WD" evidence="3">
    <location>
        <begin position="471"/>
        <end position="512"/>
    </location>
</feature>
<feature type="repeat" description="WD" evidence="3">
    <location>
        <begin position="555"/>
        <end position="596"/>
    </location>
</feature>
<feature type="domain" description="Peptidase C14 caspase" evidence="5">
    <location>
        <begin position="7"/>
        <end position="205"/>
    </location>
</feature>
<dbReference type="PANTHER" id="PTHR19848:SF8">
    <property type="entry name" value="F-BOX AND WD REPEAT DOMAIN CONTAINING 7"/>
    <property type="match status" value="1"/>
</dbReference>
<dbReference type="InterPro" id="IPR015943">
    <property type="entry name" value="WD40/YVTN_repeat-like_dom_sf"/>
</dbReference>
<dbReference type="NCBIfam" id="NF047832">
    <property type="entry name" value="caspase_w_EACC1"/>
    <property type="match status" value="1"/>
</dbReference>
<dbReference type="InterPro" id="IPR018247">
    <property type="entry name" value="EF_Hand_1_Ca_BS"/>
</dbReference>
<dbReference type="GO" id="GO:0004197">
    <property type="term" value="F:cysteine-type endopeptidase activity"/>
    <property type="evidence" value="ECO:0007669"/>
    <property type="project" value="InterPro"/>
</dbReference>
<keyword evidence="9" id="KW-1185">Reference proteome</keyword>
<dbReference type="SUPFAM" id="SSF50978">
    <property type="entry name" value="WD40 repeat-like"/>
    <property type="match status" value="1"/>
</dbReference>
<evidence type="ECO:0000313" key="7">
    <source>
        <dbReference type="EMBL" id="MBB4753218.1"/>
    </source>
</evidence>
<proteinExistence type="predicted"/>
<evidence type="ECO:0000256" key="3">
    <source>
        <dbReference type="PROSITE-ProRule" id="PRU00221"/>
    </source>
</evidence>
<dbReference type="GO" id="GO:0006508">
    <property type="term" value="P:proteolysis"/>
    <property type="evidence" value="ECO:0007669"/>
    <property type="project" value="InterPro"/>
</dbReference>
<dbReference type="SUPFAM" id="SSF52129">
    <property type="entry name" value="Caspase-like"/>
    <property type="match status" value="1"/>
</dbReference>
<dbReference type="SMART" id="SM00320">
    <property type="entry name" value="WD40"/>
    <property type="match status" value="7"/>
</dbReference>
<dbReference type="Pfam" id="PF00656">
    <property type="entry name" value="Peptidase_C14"/>
    <property type="match status" value="1"/>
</dbReference>
<feature type="repeat" description="WD" evidence="3">
    <location>
        <begin position="387"/>
        <end position="428"/>
    </location>
</feature>
<dbReference type="InterPro" id="IPR011600">
    <property type="entry name" value="Pept_C14_caspase"/>
</dbReference>
<dbReference type="PANTHER" id="PTHR19848">
    <property type="entry name" value="WD40 REPEAT PROTEIN"/>
    <property type="match status" value="1"/>
</dbReference>
<dbReference type="PRINTS" id="PR00320">
    <property type="entry name" value="GPROTEINBRPT"/>
</dbReference>
<keyword evidence="1 3" id="KW-0853">WD repeat</keyword>
<name>A0A7W7HMD3_9ACTN</name>
<dbReference type="Proteomes" id="UP000631312">
    <property type="component" value="Unassembled WGS sequence"/>
</dbReference>
<dbReference type="Gene3D" id="2.130.10.10">
    <property type="entry name" value="YVTN repeat-like/Quinoprotein amine dehydrogenase"/>
    <property type="match status" value="3"/>
</dbReference>
<feature type="compositionally biased region" description="Basic and acidic residues" evidence="4">
    <location>
        <begin position="316"/>
        <end position="327"/>
    </location>
</feature>
<dbReference type="PROSITE" id="PS00018">
    <property type="entry name" value="EF_HAND_1"/>
    <property type="match status" value="1"/>
</dbReference>
<dbReference type="InterPro" id="IPR001680">
    <property type="entry name" value="WD40_rpt"/>
</dbReference>
<dbReference type="PROSITE" id="PS50082">
    <property type="entry name" value="WD_REPEATS_2"/>
    <property type="match status" value="7"/>
</dbReference>
<dbReference type="PROSITE" id="PS50294">
    <property type="entry name" value="WD_REPEATS_REGION"/>
    <property type="match status" value="7"/>
</dbReference>
<feature type="repeat" description="WD" evidence="3">
    <location>
        <begin position="597"/>
        <end position="630"/>
    </location>
</feature>
<dbReference type="InterPro" id="IPR036322">
    <property type="entry name" value="WD40_repeat_dom_sf"/>
</dbReference>
<feature type="repeat" description="WD" evidence="3">
    <location>
        <begin position="429"/>
        <end position="461"/>
    </location>
</feature>
<comment type="caution">
    <text evidence="7">The sequence shown here is derived from an EMBL/GenBank/DDBJ whole genome shotgun (WGS) entry which is preliminary data.</text>
</comment>
<feature type="repeat" description="WD" evidence="3">
    <location>
        <begin position="346"/>
        <end position="377"/>
    </location>
</feature>
<feature type="repeat" description="WD" evidence="3">
    <location>
        <begin position="513"/>
        <end position="554"/>
    </location>
</feature>
<dbReference type="RefSeq" id="WP_188124945.1">
    <property type="nucleotide sequence ID" value="NZ_BOMP01000099.1"/>
</dbReference>
<evidence type="ECO:0000256" key="4">
    <source>
        <dbReference type="SAM" id="MobiDB-lite"/>
    </source>
</evidence>
<accession>A0A7W7HMD3</accession>
<evidence type="ECO:0000313" key="9">
    <source>
        <dbReference type="Proteomes" id="UP000631312"/>
    </source>
</evidence>
<dbReference type="EMBL" id="BOMP01000099">
    <property type="protein sequence ID" value="GIE42922.1"/>
    <property type="molecule type" value="Genomic_DNA"/>
</dbReference>
<dbReference type="InterPro" id="IPR020472">
    <property type="entry name" value="WD40_PAC1"/>
</dbReference>
<evidence type="ECO:0000259" key="5">
    <source>
        <dbReference type="Pfam" id="PF00656"/>
    </source>
</evidence>
<keyword evidence="2" id="KW-0677">Repeat</keyword>
<dbReference type="PROSITE" id="PS00678">
    <property type="entry name" value="WD_REPEATS_1"/>
    <property type="match status" value="3"/>
</dbReference>
<evidence type="ECO:0000256" key="2">
    <source>
        <dbReference type="ARBA" id="ARBA00022737"/>
    </source>
</evidence>
<dbReference type="CDD" id="cd00200">
    <property type="entry name" value="WD40"/>
    <property type="match status" value="1"/>
</dbReference>
<sequence>MTAALPRRRALLIGCGSYTDAALADLRSPRRDVGELRRVLREAGYSEVPSHIDCTTQQAKLAMETFLQQARVDDALNMVYFSCHGLRDRQGRLHFAFSDTEQGYPGATAVAAEWVRDQISASRSKSTVVLVDCCFSGGFIAGMQARSGGEADVDVLVQGAPEGSGVAVLTASGERDASFEDTGSAVIRLSYFTEAVVAGIGTGAADMNRDGRITVDELYEYVYHHVVKGPSPQRPRKLRMGEGSLVVAETTLVPAPAVQAAEPVRRAASPAPGAEGTTVPPPDTATPTSPLSRRRVLGGAAGAAVIGCATVLLRRWGDDPPSDRKDGSTAGPASDAGTADPPSTVLAGHTEQAWGVTFNHNGTMLASSGGDSAVRLWTPAGDKVGALYGHTGAVWGLAFNKADTILASSAGDRTIKLWDTDTHQPLGDLKGHQDWVETIAFSPREDTLASGSYDGTVRLWESGATTARATLTGHDSPVLGVAFNPAGNLLASAGKDGRIRVWKTATGRSARVISGHDGAVWGVAFSPDGTVLASCGEDRKVRLWSVATGKALAVFKGHTDIAVKVAYRRVGDWLASSSDDSTVRIWETASGRLVGVLTGHTASVRGVAFHPEGNLLATASADTTIRVWNLGGFPGR</sequence>
<reference evidence="6 9" key="2">
    <citation type="submission" date="2021-01" db="EMBL/GenBank/DDBJ databases">
        <title>Whole genome shotgun sequence of Actinoplanes lobatus NBRC 12513.</title>
        <authorList>
            <person name="Komaki H."/>
            <person name="Tamura T."/>
        </authorList>
    </citation>
    <scope>NUCLEOTIDE SEQUENCE [LARGE SCALE GENOMIC DNA]</scope>
    <source>
        <strain evidence="6 9">NBRC 12513</strain>
    </source>
</reference>
<dbReference type="InterPro" id="IPR019775">
    <property type="entry name" value="WD40_repeat_CS"/>
</dbReference>
<feature type="compositionally biased region" description="Low complexity" evidence="4">
    <location>
        <begin position="258"/>
        <end position="268"/>
    </location>
</feature>
<gene>
    <name evidence="6" type="ORF">Alo02nite_58200</name>
    <name evidence="7" type="ORF">BJ964_007379</name>
</gene>
<dbReference type="Pfam" id="PF00400">
    <property type="entry name" value="WD40"/>
    <property type="match status" value="7"/>
</dbReference>
<evidence type="ECO:0000313" key="6">
    <source>
        <dbReference type="EMBL" id="GIE42922.1"/>
    </source>
</evidence>
<dbReference type="AlphaFoldDB" id="A0A7W7HMD3"/>